<keyword evidence="1" id="KW-0285">Flavoprotein</keyword>
<sequence length="171" mass="19423">MNSFLEYDKGVAKFNQELRLITSPITSWDFYGDIINDFRTINSDAKLINDLGTQSKWLNGNWDLKNILKEEVIVVTDASLKIVFASQNIAKMNGYTPAEVIGNSPRMFQGEKTCSIVSNEIREAIMNKVSFEKKVINYKKNGDLYYCLIKGFPVFNKTGDLSHFIAFEQAA</sequence>
<accession>A0ABV4KEB9</accession>
<evidence type="ECO:0000256" key="2">
    <source>
        <dbReference type="ARBA" id="ARBA00022643"/>
    </source>
</evidence>
<gene>
    <name evidence="5" type="ORF">QO192_10185</name>
</gene>
<evidence type="ECO:0000256" key="3">
    <source>
        <dbReference type="ARBA" id="ARBA00022991"/>
    </source>
</evidence>
<reference evidence="5 6" key="1">
    <citation type="submission" date="2023-05" db="EMBL/GenBank/DDBJ databases">
        <title>Adaptations of aquatic viruses from atmosphere-close ecosystems of the Central Arctic Ocean.</title>
        <authorList>
            <person name="Rahlff J."/>
            <person name="Holmfeldt K."/>
        </authorList>
    </citation>
    <scope>NUCLEOTIDE SEQUENCE [LARGE SCALE GENOMIC DNA]</scope>
    <source>
        <strain evidence="5 6">Arc14</strain>
    </source>
</reference>
<dbReference type="Gene3D" id="3.30.450.20">
    <property type="entry name" value="PAS domain"/>
    <property type="match status" value="1"/>
</dbReference>
<keyword evidence="3" id="KW-0157">Chromophore</keyword>
<dbReference type="EMBL" id="JASMRN010000007">
    <property type="protein sequence ID" value="MEZ7515646.1"/>
    <property type="molecule type" value="Genomic_DNA"/>
</dbReference>
<keyword evidence="6" id="KW-1185">Reference proteome</keyword>
<dbReference type="Pfam" id="PF13426">
    <property type="entry name" value="PAS_9"/>
    <property type="match status" value="1"/>
</dbReference>
<dbReference type="PANTHER" id="PTHR47429">
    <property type="entry name" value="PROTEIN TWIN LOV 1"/>
    <property type="match status" value="1"/>
</dbReference>
<comment type="caution">
    <text evidence="5">The sequence shown here is derived from an EMBL/GenBank/DDBJ whole genome shotgun (WGS) entry which is preliminary data.</text>
</comment>
<dbReference type="PROSITE" id="PS50112">
    <property type="entry name" value="PAS"/>
    <property type="match status" value="1"/>
</dbReference>
<protein>
    <submittedName>
        <fullName evidence="5">PAS domain-containing protein</fullName>
    </submittedName>
</protein>
<proteinExistence type="predicted"/>
<dbReference type="RefSeq" id="WP_371570106.1">
    <property type="nucleotide sequence ID" value="NZ_JASMRN010000007.1"/>
</dbReference>
<evidence type="ECO:0000256" key="1">
    <source>
        <dbReference type="ARBA" id="ARBA00022630"/>
    </source>
</evidence>
<dbReference type="CDD" id="cd00130">
    <property type="entry name" value="PAS"/>
    <property type="match status" value="1"/>
</dbReference>
<dbReference type="PANTHER" id="PTHR47429:SF2">
    <property type="entry name" value="PROTEIN TWIN LOV 1"/>
    <property type="match status" value="1"/>
</dbReference>
<dbReference type="InterPro" id="IPR000014">
    <property type="entry name" value="PAS"/>
</dbReference>
<keyword evidence="2" id="KW-0288">FMN</keyword>
<dbReference type="SUPFAM" id="SSF55785">
    <property type="entry name" value="PYP-like sensor domain (PAS domain)"/>
    <property type="match status" value="1"/>
</dbReference>
<organism evidence="5 6">
    <name type="scientific">Flavobacterium frigidarium</name>
    <dbReference type="NCBI Taxonomy" id="99286"/>
    <lineage>
        <taxon>Bacteria</taxon>
        <taxon>Pseudomonadati</taxon>
        <taxon>Bacteroidota</taxon>
        <taxon>Flavobacteriia</taxon>
        <taxon>Flavobacteriales</taxon>
        <taxon>Flavobacteriaceae</taxon>
        <taxon>Flavobacterium</taxon>
    </lineage>
</organism>
<feature type="domain" description="PAS" evidence="4">
    <location>
        <begin position="73"/>
        <end position="128"/>
    </location>
</feature>
<dbReference type="Proteomes" id="UP001568894">
    <property type="component" value="Unassembled WGS sequence"/>
</dbReference>
<dbReference type="InterPro" id="IPR035965">
    <property type="entry name" value="PAS-like_dom_sf"/>
</dbReference>
<dbReference type="NCBIfam" id="TIGR00229">
    <property type="entry name" value="sensory_box"/>
    <property type="match status" value="1"/>
</dbReference>
<evidence type="ECO:0000259" key="4">
    <source>
        <dbReference type="PROSITE" id="PS50112"/>
    </source>
</evidence>
<evidence type="ECO:0000313" key="6">
    <source>
        <dbReference type="Proteomes" id="UP001568894"/>
    </source>
</evidence>
<evidence type="ECO:0000313" key="5">
    <source>
        <dbReference type="EMBL" id="MEZ7515646.1"/>
    </source>
</evidence>
<name>A0ABV4KEB9_9FLAO</name>